<dbReference type="InterPro" id="IPR010730">
    <property type="entry name" value="HET"/>
</dbReference>
<evidence type="ECO:0000313" key="3">
    <source>
        <dbReference type="Proteomes" id="UP000664132"/>
    </source>
</evidence>
<name>A0A8H7WD25_9HELO</name>
<dbReference type="PANTHER" id="PTHR10622">
    <property type="entry name" value="HET DOMAIN-CONTAINING PROTEIN"/>
    <property type="match status" value="1"/>
</dbReference>
<comment type="caution">
    <text evidence="2">The sequence shown here is derived from an EMBL/GenBank/DDBJ whole genome shotgun (WGS) entry which is preliminary data.</text>
</comment>
<dbReference type="Pfam" id="PF06985">
    <property type="entry name" value="HET"/>
    <property type="match status" value="1"/>
</dbReference>
<protein>
    <recommendedName>
        <fullName evidence="1">Heterokaryon incompatibility domain-containing protein</fullName>
    </recommendedName>
</protein>
<evidence type="ECO:0000313" key="2">
    <source>
        <dbReference type="EMBL" id="KAG4422580.1"/>
    </source>
</evidence>
<evidence type="ECO:0000259" key="1">
    <source>
        <dbReference type="Pfam" id="PF06985"/>
    </source>
</evidence>
<dbReference type="Proteomes" id="UP000664132">
    <property type="component" value="Unassembled WGS sequence"/>
</dbReference>
<organism evidence="2 3">
    <name type="scientific">Cadophora malorum</name>
    <dbReference type="NCBI Taxonomy" id="108018"/>
    <lineage>
        <taxon>Eukaryota</taxon>
        <taxon>Fungi</taxon>
        <taxon>Dikarya</taxon>
        <taxon>Ascomycota</taxon>
        <taxon>Pezizomycotina</taxon>
        <taxon>Leotiomycetes</taxon>
        <taxon>Helotiales</taxon>
        <taxon>Ploettnerulaceae</taxon>
        <taxon>Cadophora</taxon>
    </lineage>
</organism>
<accession>A0A8H7WD25</accession>
<dbReference type="OrthoDB" id="20872at2759"/>
<gene>
    <name evidence="2" type="ORF">IFR04_004349</name>
</gene>
<feature type="domain" description="Heterokaryon incompatibility" evidence="1">
    <location>
        <begin position="21"/>
        <end position="172"/>
    </location>
</feature>
<sequence length="613" mass="69817">MRLINCETMQLEWFAIQPPPYAILSHTWDGDTEVTYQDYIAYLAGHGKQRHKNWTKVERSIEITLNSKQRLKYIWNDTCCIDKTNTPELSEAINSMFKWYARATVCYAQLADFESDFLPTPRISGYQPNGWARGHGQNYEMPPLHSSLQLTDMSKNQLRGCRWFTRGWTLQELIAPPTVEFYDAHWIHFGNRNELGDLLTSITRIDKRIFEYSGTTNREQDVMSILSKMTIAKKMSWAQNRQTARVEDIAYSLLGIFGVNMTMTYGEENKAFIRLQKEILAQYNDLSIFAWTANPIGHGVVPEFRGILAHSPAEFANAGSYELSRNAIANPDFTLTNNGLKISAQVRNIPNSKYLFLSLNCYDQNEGPQNVQGITLQLIGFNKYKRTNPSCLAIELNSWPLQPRKDFFISSDDTDADTEHLSRSENQSFVFDLQGLEYYEKMRVSHDMAWDDSTTTFNTHGLSSFNACIWFRTRGRASEKVTEYLIACGTAATAQDDPWLCIVKTDHQVYKAAMDQNWEAIGALGRQAGKPRYSGAKADAAMSIEVPYDGKDIYEQKSGLKISASMVRETGTKVFRIRVQAERFDHGDGCDSCCIFCFDPRAMNCSNGDCVIL</sequence>
<keyword evidence="3" id="KW-1185">Reference proteome</keyword>
<dbReference type="PANTHER" id="PTHR10622:SF12">
    <property type="entry name" value="HET DOMAIN-CONTAINING PROTEIN"/>
    <property type="match status" value="1"/>
</dbReference>
<proteinExistence type="predicted"/>
<dbReference type="EMBL" id="JAFJYH010000047">
    <property type="protein sequence ID" value="KAG4422580.1"/>
    <property type="molecule type" value="Genomic_DNA"/>
</dbReference>
<dbReference type="AlphaFoldDB" id="A0A8H7WD25"/>
<reference evidence="2" key="1">
    <citation type="submission" date="2021-02" db="EMBL/GenBank/DDBJ databases">
        <title>Genome sequence Cadophora malorum strain M34.</title>
        <authorList>
            <person name="Stefanovic E."/>
            <person name="Vu D."/>
            <person name="Scully C."/>
            <person name="Dijksterhuis J."/>
            <person name="Roader J."/>
            <person name="Houbraken J."/>
        </authorList>
    </citation>
    <scope>NUCLEOTIDE SEQUENCE</scope>
    <source>
        <strain evidence="2">M34</strain>
    </source>
</reference>